<organism evidence="2 3">
    <name type="scientific">Mumia zhuanghuii</name>
    <dbReference type="NCBI Taxonomy" id="2585211"/>
    <lineage>
        <taxon>Bacteria</taxon>
        <taxon>Bacillati</taxon>
        <taxon>Actinomycetota</taxon>
        <taxon>Actinomycetes</taxon>
        <taxon>Propionibacteriales</taxon>
        <taxon>Nocardioidaceae</taxon>
        <taxon>Mumia</taxon>
    </lineage>
</organism>
<proteinExistence type="predicted"/>
<evidence type="ECO:0000313" key="3">
    <source>
        <dbReference type="Proteomes" id="UP000307768"/>
    </source>
</evidence>
<comment type="caution">
    <text evidence="2">The sequence shown here is derived from an EMBL/GenBank/DDBJ whole genome shotgun (WGS) entry which is preliminary data.</text>
</comment>
<name>A0A5Q6RXS7_9ACTN</name>
<evidence type="ECO:0000259" key="1">
    <source>
        <dbReference type="Pfam" id="PF11706"/>
    </source>
</evidence>
<dbReference type="InterPro" id="IPR021005">
    <property type="entry name" value="Znf_CGNR"/>
</dbReference>
<dbReference type="OrthoDB" id="123307at2"/>
<evidence type="ECO:0000313" key="2">
    <source>
        <dbReference type="EMBL" id="KAA1422885.1"/>
    </source>
</evidence>
<dbReference type="Proteomes" id="UP000307768">
    <property type="component" value="Unassembled WGS sequence"/>
</dbReference>
<dbReference type="InterPro" id="IPR010852">
    <property type="entry name" value="ABATE"/>
</dbReference>
<dbReference type="PANTHER" id="PTHR35525">
    <property type="entry name" value="BLL6575 PROTEIN"/>
    <property type="match status" value="1"/>
</dbReference>
<dbReference type="PANTHER" id="PTHR35525:SF3">
    <property type="entry name" value="BLL6575 PROTEIN"/>
    <property type="match status" value="1"/>
</dbReference>
<dbReference type="InterPro" id="IPR023286">
    <property type="entry name" value="ABATE_dom_sf"/>
</dbReference>
<dbReference type="AlphaFoldDB" id="A0A5Q6RXS7"/>
<dbReference type="RefSeq" id="WP_149769835.1">
    <property type="nucleotide sequence ID" value="NZ_VDFQ02000003.1"/>
</dbReference>
<feature type="domain" description="Zinc finger CGNR" evidence="1">
    <location>
        <begin position="112"/>
        <end position="155"/>
    </location>
</feature>
<dbReference type="SUPFAM" id="SSF160904">
    <property type="entry name" value="Jann2411-like"/>
    <property type="match status" value="1"/>
</dbReference>
<accession>A0A5Q6RXS7</accession>
<dbReference type="EMBL" id="VDFQ02000003">
    <property type="protein sequence ID" value="KAA1422885.1"/>
    <property type="molecule type" value="Genomic_DNA"/>
</dbReference>
<sequence length="155" mass="16721">MSAYAAAGTDPADRVVAFLNTLDVEDDVDALGSVDEYVAWSGQDQTRTTLARARRLRDHLRAAAAGEATPAPPLRVEVEVVVDGGAGIVGTDVVAEVAAAAATLAIEGRLGRVKICPADDCRWAFYDRSKNQSRQWCSMKVCGNRAKVRTHRERH</sequence>
<dbReference type="Pfam" id="PF11706">
    <property type="entry name" value="zf-CGNR"/>
    <property type="match status" value="1"/>
</dbReference>
<dbReference type="Pfam" id="PF07336">
    <property type="entry name" value="ABATE"/>
    <property type="match status" value="1"/>
</dbReference>
<reference evidence="2 3" key="1">
    <citation type="submission" date="2019-09" db="EMBL/GenBank/DDBJ databases">
        <title>Mumia zhuanghuii sp. nov. isolated from the intestinal contents of plateau pika (Ochotona curzoniae) in the Qinghai-Tibet plateau of China.</title>
        <authorList>
            <person name="Tian Z."/>
        </authorList>
    </citation>
    <scope>NUCLEOTIDE SEQUENCE [LARGE SCALE GENOMIC DNA]</scope>
    <source>
        <strain evidence="3">350</strain>
    </source>
</reference>
<dbReference type="Gene3D" id="1.10.3300.10">
    <property type="entry name" value="Jann2411-like domain"/>
    <property type="match status" value="1"/>
</dbReference>
<protein>
    <submittedName>
        <fullName evidence="2">CGNR zinc finger domain-containing protein</fullName>
    </submittedName>
</protein>
<gene>
    <name evidence="2" type="ORF">FE697_012115</name>
</gene>